<dbReference type="SUPFAM" id="SSF55811">
    <property type="entry name" value="Nudix"/>
    <property type="match status" value="1"/>
</dbReference>
<proteinExistence type="predicted"/>
<dbReference type="Pfam" id="PF00293">
    <property type="entry name" value="NUDIX"/>
    <property type="match status" value="1"/>
</dbReference>
<dbReference type="AlphaFoldDB" id="A0A9W6X217"/>
<evidence type="ECO:0000313" key="8">
    <source>
        <dbReference type="EMBL" id="GMF26824.1"/>
    </source>
</evidence>
<comment type="cofactor">
    <cofactor evidence="2">
        <name>Mg(2+)</name>
        <dbReference type="ChEBI" id="CHEBI:18420"/>
    </cofactor>
</comment>
<evidence type="ECO:0000256" key="4">
    <source>
        <dbReference type="ARBA" id="ARBA00022801"/>
    </source>
</evidence>
<gene>
    <name evidence="8" type="ORF">Plil01_001118600</name>
</gene>
<dbReference type="InterPro" id="IPR045121">
    <property type="entry name" value="CoAse"/>
</dbReference>
<dbReference type="GO" id="GO:0010945">
    <property type="term" value="F:coenzyme A diphosphatase activity"/>
    <property type="evidence" value="ECO:0007669"/>
    <property type="project" value="InterPro"/>
</dbReference>
<dbReference type="CDD" id="cd03426">
    <property type="entry name" value="NUDIX_CoAse_Nudt7"/>
    <property type="match status" value="1"/>
</dbReference>
<evidence type="ECO:0000256" key="6">
    <source>
        <dbReference type="ARBA" id="ARBA00023211"/>
    </source>
</evidence>
<keyword evidence="5" id="KW-0460">Magnesium</keyword>
<keyword evidence="3" id="KW-0479">Metal-binding</keyword>
<evidence type="ECO:0000256" key="1">
    <source>
        <dbReference type="ARBA" id="ARBA00001936"/>
    </source>
</evidence>
<comment type="cofactor">
    <cofactor evidence="1">
        <name>Mn(2+)</name>
        <dbReference type="ChEBI" id="CHEBI:29035"/>
    </cofactor>
</comment>
<dbReference type="InterPro" id="IPR015797">
    <property type="entry name" value="NUDIX_hydrolase-like_dom_sf"/>
</dbReference>
<dbReference type="OrthoDB" id="206213at2759"/>
<dbReference type="InterPro" id="IPR000086">
    <property type="entry name" value="NUDIX_hydrolase_dom"/>
</dbReference>
<accession>A0A9W6X217</accession>
<dbReference type="PANTHER" id="PTHR12992">
    <property type="entry name" value="NUDIX HYDROLASE"/>
    <property type="match status" value="1"/>
</dbReference>
<sequence length="201" mass="22069">MNAQRQTPLANAFGQRHLERIRKRLSRLPRQITKAYSARAAVVIPLCTFEGEPSVLFTLRSLTVGKHKGEVCFPGGMVDPDDSCIEGTCLREMNEEVGLAPEGVDVLGVLRCDWSSVTSITGIAVTPVVGYIGEMSDQTVAINEQEVESLFTVPLRDLMNQDNWVRHSNATPVFTGGPHVIWGLTAYLLDICLSEVLQISD</sequence>
<reference evidence="8" key="1">
    <citation type="submission" date="2023-04" db="EMBL/GenBank/DDBJ databases">
        <title>Phytophthora lilii NBRC 32176.</title>
        <authorList>
            <person name="Ichikawa N."/>
            <person name="Sato H."/>
            <person name="Tonouchi N."/>
        </authorList>
    </citation>
    <scope>NUCLEOTIDE SEQUENCE</scope>
    <source>
        <strain evidence="8">NBRC 32176</strain>
    </source>
</reference>
<dbReference type="PROSITE" id="PS51462">
    <property type="entry name" value="NUDIX"/>
    <property type="match status" value="1"/>
</dbReference>
<feature type="domain" description="Nudix hydrolase" evidence="7">
    <location>
        <begin position="37"/>
        <end position="176"/>
    </location>
</feature>
<evidence type="ECO:0000313" key="9">
    <source>
        <dbReference type="Proteomes" id="UP001165083"/>
    </source>
</evidence>
<dbReference type="GO" id="GO:0046872">
    <property type="term" value="F:metal ion binding"/>
    <property type="evidence" value="ECO:0007669"/>
    <property type="project" value="UniProtKB-KW"/>
</dbReference>
<dbReference type="PANTHER" id="PTHR12992:SF11">
    <property type="entry name" value="MITOCHONDRIAL COENZYME A DIPHOSPHATASE NUDT8"/>
    <property type="match status" value="1"/>
</dbReference>
<keyword evidence="6" id="KW-0464">Manganese</keyword>
<comment type="caution">
    <text evidence="8">The sequence shown here is derived from an EMBL/GenBank/DDBJ whole genome shotgun (WGS) entry which is preliminary data.</text>
</comment>
<protein>
    <submittedName>
        <fullName evidence="8">Unnamed protein product</fullName>
    </submittedName>
</protein>
<dbReference type="Proteomes" id="UP001165083">
    <property type="component" value="Unassembled WGS sequence"/>
</dbReference>
<organism evidence="8 9">
    <name type="scientific">Phytophthora lilii</name>
    <dbReference type="NCBI Taxonomy" id="2077276"/>
    <lineage>
        <taxon>Eukaryota</taxon>
        <taxon>Sar</taxon>
        <taxon>Stramenopiles</taxon>
        <taxon>Oomycota</taxon>
        <taxon>Peronosporomycetes</taxon>
        <taxon>Peronosporales</taxon>
        <taxon>Peronosporaceae</taxon>
        <taxon>Phytophthora</taxon>
    </lineage>
</organism>
<evidence type="ECO:0000256" key="2">
    <source>
        <dbReference type="ARBA" id="ARBA00001946"/>
    </source>
</evidence>
<dbReference type="Gene3D" id="3.90.79.10">
    <property type="entry name" value="Nucleoside Triphosphate Pyrophosphohydrolase"/>
    <property type="match status" value="1"/>
</dbReference>
<keyword evidence="4" id="KW-0378">Hydrolase</keyword>
<evidence type="ECO:0000256" key="3">
    <source>
        <dbReference type="ARBA" id="ARBA00022723"/>
    </source>
</evidence>
<dbReference type="EMBL" id="BSXW01000631">
    <property type="protein sequence ID" value="GMF26824.1"/>
    <property type="molecule type" value="Genomic_DNA"/>
</dbReference>
<evidence type="ECO:0000259" key="7">
    <source>
        <dbReference type="PROSITE" id="PS51462"/>
    </source>
</evidence>
<name>A0A9W6X217_9STRA</name>
<evidence type="ECO:0000256" key="5">
    <source>
        <dbReference type="ARBA" id="ARBA00022842"/>
    </source>
</evidence>
<keyword evidence="9" id="KW-1185">Reference proteome</keyword>